<proteinExistence type="predicted"/>
<feature type="compositionally biased region" description="Polar residues" evidence="1">
    <location>
        <begin position="275"/>
        <end position="301"/>
    </location>
</feature>
<name>A0ABD3PGP1_9STRA</name>
<sequence length="663" mass="73712">MPRYKYLDEFRPLAAKHPMLSFLFPSSRQITSALGALNAAHLGLSEASSDGSICFSPDEEEKPPVLCLVLGDGRDPRTAILAAIQQRWFVVAIDPDLDAKWEKPRELLPDGCRFMGFRGSMARFLAEGYEMVQSSLCPIADIQHLVIVCVEQGANFDQLKSLRGRLGLADLRVLFNNAPSTVVSISSDDILHECPLKSPPIHCLVDQDILASNRRIQVWNFQSSRKPSTSCTSVKSSSLHTIEPTNMFSPHKPSIPRILSDESIHTRSKSPGGLTPSTSSRRGSNSKVAQLQRQQELAHQNRMQLSAMRIPDQKLELARHTSAAGTDDTSLSSSKSDRDESPPSSGKPPRASVKKGLSRFVRIRRVSLPPKKKDTNSPSSRRKTICDKTELSGHLLQAESKDSIMSFHSAPARESLAPDQVCLSILSKRSSSVSPPPVRDILLHFTGVVPPSSMPRSATERHARIHDKMSVPCDDTNLCAKPRAESTSDPSSSIRTESTSNSTLHEADSDLPKTHSRPTRITPHDFKAGDIVEVKVDNLYQVGMVESQPFKGVYNVTLFSDTPAWNEKRSHVDIYQHSPERMPEVLARDMRPFTPAPMGEIIFVFVNGSERKCCVHGYSYDGSEELSPSHMKYVVKFAKKDGEWRHEKHRVPVQRAYRKVYAV</sequence>
<feature type="compositionally biased region" description="Basic residues" evidence="1">
    <location>
        <begin position="352"/>
        <end position="365"/>
    </location>
</feature>
<accession>A0ABD3PGP1</accession>
<feature type="compositionally biased region" description="Low complexity" evidence="1">
    <location>
        <begin position="487"/>
        <end position="503"/>
    </location>
</feature>
<feature type="region of interest" description="Disordered" evidence="1">
    <location>
        <begin position="318"/>
        <end position="388"/>
    </location>
</feature>
<feature type="region of interest" description="Disordered" evidence="1">
    <location>
        <begin position="474"/>
        <end position="523"/>
    </location>
</feature>
<comment type="caution">
    <text evidence="2">The sequence shown here is derived from an EMBL/GenBank/DDBJ whole genome shotgun (WGS) entry which is preliminary data.</text>
</comment>
<evidence type="ECO:0000313" key="2">
    <source>
        <dbReference type="EMBL" id="KAL3787270.1"/>
    </source>
</evidence>
<dbReference type="Proteomes" id="UP001516023">
    <property type="component" value="Unassembled WGS sequence"/>
</dbReference>
<evidence type="ECO:0000256" key="1">
    <source>
        <dbReference type="SAM" id="MobiDB-lite"/>
    </source>
</evidence>
<dbReference type="AlphaFoldDB" id="A0ABD3PGP1"/>
<keyword evidence="3" id="KW-1185">Reference proteome</keyword>
<protein>
    <submittedName>
        <fullName evidence="2">Uncharacterized protein</fullName>
    </submittedName>
</protein>
<reference evidence="2 3" key="1">
    <citation type="journal article" date="2020" name="G3 (Bethesda)">
        <title>Improved Reference Genome for Cyclotella cryptica CCMP332, a Model for Cell Wall Morphogenesis, Salinity Adaptation, and Lipid Production in Diatoms (Bacillariophyta).</title>
        <authorList>
            <person name="Roberts W.R."/>
            <person name="Downey K.M."/>
            <person name="Ruck E.C."/>
            <person name="Traller J.C."/>
            <person name="Alverson A.J."/>
        </authorList>
    </citation>
    <scope>NUCLEOTIDE SEQUENCE [LARGE SCALE GENOMIC DNA]</scope>
    <source>
        <strain evidence="2 3">CCMP332</strain>
    </source>
</reference>
<evidence type="ECO:0000313" key="3">
    <source>
        <dbReference type="Proteomes" id="UP001516023"/>
    </source>
</evidence>
<feature type="region of interest" description="Disordered" evidence="1">
    <location>
        <begin position="263"/>
        <end position="301"/>
    </location>
</feature>
<organism evidence="2 3">
    <name type="scientific">Cyclotella cryptica</name>
    <dbReference type="NCBI Taxonomy" id="29204"/>
    <lineage>
        <taxon>Eukaryota</taxon>
        <taxon>Sar</taxon>
        <taxon>Stramenopiles</taxon>
        <taxon>Ochrophyta</taxon>
        <taxon>Bacillariophyta</taxon>
        <taxon>Coscinodiscophyceae</taxon>
        <taxon>Thalassiosirophycidae</taxon>
        <taxon>Stephanodiscales</taxon>
        <taxon>Stephanodiscaceae</taxon>
        <taxon>Cyclotella</taxon>
    </lineage>
</organism>
<dbReference type="EMBL" id="JABMIG020000178">
    <property type="protein sequence ID" value="KAL3787270.1"/>
    <property type="molecule type" value="Genomic_DNA"/>
</dbReference>
<gene>
    <name evidence="2" type="ORF">HJC23_004144</name>
</gene>